<keyword evidence="2" id="KW-0812">Transmembrane</keyword>
<evidence type="ECO:0000313" key="4">
    <source>
        <dbReference type="EMBL" id="WXB10300.1"/>
    </source>
</evidence>
<reference evidence="4" key="1">
    <citation type="submission" date="2021-12" db="EMBL/GenBank/DDBJ databases">
        <title>Discovery of the Pendulisporaceae a myxobacterial family with distinct sporulation behavior and unique specialized metabolism.</title>
        <authorList>
            <person name="Garcia R."/>
            <person name="Popoff A."/>
            <person name="Bader C.D."/>
            <person name="Loehr J."/>
            <person name="Walesch S."/>
            <person name="Walt C."/>
            <person name="Boldt J."/>
            <person name="Bunk B."/>
            <person name="Haeckl F.J.F.P.J."/>
            <person name="Gunesch A.P."/>
            <person name="Birkelbach J."/>
            <person name="Nuebel U."/>
            <person name="Pietschmann T."/>
            <person name="Bach T."/>
            <person name="Mueller R."/>
        </authorList>
    </citation>
    <scope>NUCLEOTIDE SEQUENCE</scope>
    <source>
        <strain evidence="4">MSr11367</strain>
    </source>
</reference>
<proteinExistence type="predicted"/>
<dbReference type="RefSeq" id="WP_394839977.1">
    <property type="nucleotide sequence ID" value="NZ_CP089929.1"/>
</dbReference>
<dbReference type="InterPro" id="IPR011990">
    <property type="entry name" value="TPR-like_helical_dom_sf"/>
</dbReference>
<feature type="transmembrane region" description="Helical" evidence="2">
    <location>
        <begin position="293"/>
        <end position="313"/>
    </location>
</feature>
<keyword evidence="2" id="KW-1133">Transmembrane helix</keyword>
<protein>
    <recommendedName>
        <fullName evidence="6">PEGA domain-containing protein</fullName>
    </recommendedName>
</protein>
<keyword evidence="2" id="KW-0472">Membrane</keyword>
<feature type="compositionally biased region" description="Pro residues" evidence="1">
    <location>
        <begin position="212"/>
        <end position="233"/>
    </location>
</feature>
<evidence type="ECO:0000313" key="5">
    <source>
        <dbReference type="Proteomes" id="UP001374803"/>
    </source>
</evidence>
<keyword evidence="5" id="KW-1185">Reference proteome</keyword>
<sequence length="349" mass="36396">MIRARWLVAVAAASSLTLQLATSTCAFAQRPNGATPSQADIRTARDLFAKAEKDQEAGQWAQALDKYQRVASIKMTAGVRFRIALCEENLGRLLDAQADYTGAQEQARAENSKDVLDASTEALAQLKQRIPVLKVVIPSGVNDAEVLVDKKSIASSEAGFVTNLEPGAHALEVRAPGRQPYAKSIKVVEREITTVEPPLLPVTQQAPAAVAVPPPATTSTPPPKEPASQPAPPEGRSLALPIATTAGAVALVGLGFGSYFLAGSKADDARSKCEGGNGNACTDSRSTIRTFDALAITGWAAGAALGGLAIYLWTRPAPASASSGTAAANGPRYVRVVPWGQGMRLEGSF</sequence>
<evidence type="ECO:0008006" key="6">
    <source>
        <dbReference type="Google" id="ProtNLM"/>
    </source>
</evidence>
<accession>A0ABZ2LIU7</accession>
<evidence type="ECO:0000256" key="1">
    <source>
        <dbReference type="SAM" id="MobiDB-lite"/>
    </source>
</evidence>
<dbReference type="EMBL" id="CP089983">
    <property type="protein sequence ID" value="WXB10300.1"/>
    <property type="molecule type" value="Genomic_DNA"/>
</dbReference>
<feature type="chain" id="PRO_5046488986" description="PEGA domain-containing protein" evidence="3">
    <location>
        <begin position="29"/>
        <end position="349"/>
    </location>
</feature>
<name>A0ABZ2LIU7_9BACT</name>
<dbReference type="Gene3D" id="1.25.40.10">
    <property type="entry name" value="Tetratricopeptide repeat domain"/>
    <property type="match status" value="1"/>
</dbReference>
<keyword evidence="3" id="KW-0732">Signal</keyword>
<organism evidence="4 5">
    <name type="scientific">Pendulispora rubella</name>
    <dbReference type="NCBI Taxonomy" id="2741070"/>
    <lineage>
        <taxon>Bacteria</taxon>
        <taxon>Pseudomonadati</taxon>
        <taxon>Myxococcota</taxon>
        <taxon>Myxococcia</taxon>
        <taxon>Myxococcales</taxon>
        <taxon>Sorangiineae</taxon>
        <taxon>Pendulisporaceae</taxon>
        <taxon>Pendulispora</taxon>
    </lineage>
</organism>
<feature type="region of interest" description="Disordered" evidence="1">
    <location>
        <begin position="204"/>
        <end position="236"/>
    </location>
</feature>
<dbReference type="Proteomes" id="UP001374803">
    <property type="component" value="Chromosome"/>
</dbReference>
<evidence type="ECO:0000256" key="3">
    <source>
        <dbReference type="SAM" id="SignalP"/>
    </source>
</evidence>
<gene>
    <name evidence="4" type="ORF">LVJ94_24105</name>
</gene>
<feature type="signal peptide" evidence="3">
    <location>
        <begin position="1"/>
        <end position="28"/>
    </location>
</feature>
<feature type="transmembrane region" description="Helical" evidence="2">
    <location>
        <begin position="238"/>
        <end position="262"/>
    </location>
</feature>
<evidence type="ECO:0000256" key="2">
    <source>
        <dbReference type="SAM" id="Phobius"/>
    </source>
</evidence>